<evidence type="ECO:0000313" key="4">
    <source>
        <dbReference type="Proteomes" id="UP000184330"/>
    </source>
</evidence>
<dbReference type="GO" id="GO:0004493">
    <property type="term" value="F:methylmalonyl-CoA epimerase activity"/>
    <property type="evidence" value="ECO:0007669"/>
    <property type="project" value="TreeGrafter"/>
</dbReference>
<dbReference type="SUPFAM" id="SSF54593">
    <property type="entry name" value="Glyoxalase/Bleomycin resistance protein/Dihydroxybiphenyl dioxygenase"/>
    <property type="match status" value="1"/>
</dbReference>
<dbReference type="GO" id="GO:0046872">
    <property type="term" value="F:metal ion binding"/>
    <property type="evidence" value="ECO:0007669"/>
    <property type="project" value="UniProtKB-KW"/>
</dbReference>
<dbReference type="EMBL" id="FJOG01000029">
    <property type="protein sequence ID" value="CZR65132.1"/>
    <property type="molecule type" value="Genomic_DNA"/>
</dbReference>
<dbReference type="OrthoDB" id="3360610at2759"/>
<keyword evidence="1" id="KW-0479">Metal-binding</keyword>
<dbReference type="Gene3D" id="3.10.180.10">
    <property type="entry name" value="2,3-Dihydroxybiphenyl 1,2-Dioxygenase, domain 1"/>
    <property type="match status" value="2"/>
</dbReference>
<evidence type="ECO:0000256" key="1">
    <source>
        <dbReference type="ARBA" id="ARBA00022723"/>
    </source>
</evidence>
<dbReference type="InterPro" id="IPR029068">
    <property type="entry name" value="Glyas_Bleomycin-R_OHBP_Dase"/>
</dbReference>
<dbReference type="InterPro" id="IPR051785">
    <property type="entry name" value="MMCE/EMCE_epimerase"/>
</dbReference>
<feature type="domain" description="VOC" evidence="2">
    <location>
        <begin position="165"/>
        <end position="294"/>
    </location>
</feature>
<keyword evidence="4" id="KW-1185">Reference proteome</keyword>
<dbReference type="PANTHER" id="PTHR43048:SF3">
    <property type="entry name" value="METHYLMALONYL-COA EPIMERASE, MITOCHONDRIAL"/>
    <property type="match status" value="1"/>
</dbReference>
<evidence type="ECO:0000313" key="3">
    <source>
        <dbReference type="EMBL" id="CZR65132.1"/>
    </source>
</evidence>
<dbReference type="GO" id="GO:0051213">
    <property type="term" value="F:dioxygenase activity"/>
    <property type="evidence" value="ECO:0007669"/>
    <property type="project" value="UniProtKB-KW"/>
</dbReference>
<dbReference type="PANTHER" id="PTHR43048">
    <property type="entry name" value="METHYLMALONYL-COA EPIMERASE"/>
    <property type="match status" value="1"/>
</dbReference>
<protein>
    <submittedName>
        <fullName evidence="3">Related to 2,3-dihydroxybiphenyl-1,2-dioxygenase</fullName>
    </submittedName>
</protein>
<dbReference type="Proteomes" id="UP000184330">
    <property type="component" value="Unassembled WGS sequence"/>
</dbReference>
<dbReference type="InterPro" id="IPR037523">
    <property type="entry name" value="VOC_core"/>
</dbReference>
<reference evidence="3 4" key="1">
    <citation type="submission" date="2016-03" db="EMBL/GenBank/DDBJ databases">
        <authorList>
            <person name="Ploux O."/>
        </authorList>
    </citation>
    <scope>NUCLEOTIDE SEQUENCE [LARGE SCALE GENOMIC DNA]</scope>
    <source>
        <strain evidence="3 4">UAMH 11012</strain>
    </source>
</reference>
<name>A0A1L7XJA9_9HELO</name>
<dbReference type="Pfam" id="PF00903">
    <property type="entry name" value="Glyoxalase"/>
    <property type="match status" value="1"/>
</dbReference>
<keyword evidence="3" id="KW-0560">Oxidoreductase</keyword>
<dbReference type="AlphaFoldDB" id="A0A1L7XJA9"/>
<dbReference type="GO" id="GO:0046491">
    <property type="term" value="P:L-methylmalonyl-CoA metabolic process"/>
    <property type="evidence" value="ECO:0007669"/>
    <property type="project" value="TreeGrafter"/>
</dbReference>
<dbReference type="PROSITE" id="PS51819">
    <property type="entry name" value="VOC"/>
    <property type="match status" value="1"/>
</dbReference>
<dbReference type="GO" id="GO:0005739">
    <property type="term" value="C:mitochondrion"/>
    <property type="evidence" value="ECO:0007669"/>
    <property type="project" value="TreeGrafter"/>
</dbReference>
<organism evidence="3 4">
    <name type="scientific">Phialocephala subalpina</name>
    <dbReference type="NCBI Taxonomy" id="576137"/>
    <lineage>
        <taxon>Eukaryota</taxon>
        <taxon>Fungi</taxon>
        <taxon>Dikarya</taxon>
        <taxon>Ascomycota</taxon>
        <taxon>Pezizomycotina</taxon>
        <taxon>Leotiomycetes</taxon>
        <taxon>Helotiales</taxon>
        <taxon>Mollisiaceae</taxon>
        <taxon>Phialocephala</taxon>
        <taxon>Phialocephala fortinii species complex</taxon>
    </lineage>
</organism>
<accession>A0A1L7XJA9</accession>
<proteinExistence type="predicted"/>
<dbReference type="FunFam" id="3.10.180.10:FF:000034">
    <property type="entry name" value="Glyoxalase/Bleomycin resistance protein/Dihydroxybiphenyl dioxygenase"/>
    <property type="match status" value="1"/>
</dbReference>
<gene>
    <name evidence="3" type="ORF">PAC_15032</name>
</gene>
<keyword evidence="3" id="KW-0223">Dioxygenase</keyword>
<sequence>MALTKIQVKSLGFVHYQHPDLENALKFFKDFGLVEEDRRPTQAFLRGNGVQPYVYLAEQSPDQNRHFIGAYWNVRTSKDLENATALPGATAIQDNDGPGGGQAVRVKDPHGFIVGFLYGQTLRTSQDCSLQLASDTSDAHPNTATEKLRKGPTRRFKHGPSPIYKLGHYGIGVPRARYKETMDWYRSVLNLKPTDAIFDPKTDEEITCFNHIDLGQEFTDHHSFFIGSSATSTVAYPHHCSFEVNDFDTQVLGHDWLRSKGWTNCWGIGRHVLGSQIFDYWFDASGNVVEHYSDGDLVNQDSPFKREPAGPNSLYIWGPNLPLSFLSGKLEDVGKVVKTPPDVISGRPAVFEEQTT</sequence>
<evidence type="ECO:0000259" key="2">
    <source>
        <dbReference type="PROSITE" id="PS51819"/>
    </source>
</evidence>
<dbReference type="InterPro" id="IPR004360">
    <property type="entry name" value="Glyas_Fos-R_dOase_dom"/>
</dbReference>